<dbReference type="Pfam" id="PF01590">
    <property type="entry name" value="GAF"/>
    <property type="match status" value="1"/>
</dbReference>
<dbReference type="PROSITE" id="PS00676">
    <property type="entry name" value="SIGMA54_INTERACT_2"/>
    <property type="match status" value="1"/>
</dbReference>
<accession>A0ABX0UTW5</accession>
<keyword evidence="6" id="KW-0804">Transcription</keyword>
<dbReference type="Gene3D" id="1.10.8.60">
    <property type="match status" value="1"/>
</dbReference>
<dbReference type="InterPro" id="IPR002078">
    <property type="entry name" value="Sigma_54_int"/>
</dbReference>
<dbReference type="InterPro" id="IPR003593">
    <property type="entry name" value="AAA+_ATPase"/>
</dbReference>
<protein>
    <submittedName>
        <fullName evidence="8">Transcriptional regulator of acetoin/glycerol metabolism</fullName>
    </submittedName>
</protein>
<dbReference type="InterPro" id="IPR025943">
    <property type="entry name" value="Sigma_54_int_dom_ATP-bd_2"/>
</dbReference>
<dbReference type="Proteomes" id="UP001429580">
    <property type="component" value="Unassembled WGS sequence"/>
</dbReference>
<dbReference type="SUPFAM" id="SSF55781">
    <property type="entry name" value="GAF domain-like"/>
    <property type="match status" value="1"/>
</dbReference>
<dbReference type="EMBL" id="JAASQI010000001">
    <property type="protein sequence ID" value="NIJ56404.1"/>
    <property type="molecule type" value="Genomic_DNA"/>
</dbReference>
<keyword evidence="4" id="KW-0805">Transcription regulation</keyword>
<dbReference type="InterPro" id="IPR027417">
    <property type="entry name" value="P-loop_NTPase"/>
</dbReference>
<evidence type="ECO:0000313" key="9">
    <source>
        <dbReference type="Proteomes" id="UP001429580"/>
    </source>
</evidence>
<dbReference type="InterPro" id="IPR003018">
    <property type="entry name" value="GAF"/>
</dbReference>
<dbReference type="InterPro" id="IPR002197">
    <property type="entry name" value="HTH_Fis"/>
</dbReference>
<keyword evidence="1" id="KW-0547">Nucleotide-binding</keyword>
<dbReference type="SUPFAM" id="SSF46689">
    <property type="entry name" value="Homeodomain-like"/>
    <property type="match status" value="1"/>
</dbReference>
<organism evidence="8 9">
    <name type="scientific">Pseudochelatococcus lubricantis</name>
    <dbReference type="NCBI Taxonomy" id="1538102"/>
    <lineage>
        <taxon>Bacteria</taxon>
        <taxon>Pseudomonadati</taxon>
        <taxon>Pseudomonadota</taxon>
        <taxon>Alphaproteobacteria</taxon>
        <taxon>Hyphomicrobiales</taxon>
        <taxon>Chelatococcaceae</taxon>
        <taxon>Pseudochelatococcus</taxon>
    </lineage>
</organism>
<comment type="caution">
    <text evidence="8">The sequence shown here is derived from an EMBL/GenBank/DDBJ whole genome shotgun (WGS) entry which is preliminary data.</text>
</comment>
<keyword evidence="5" id="KW-0010">Activator</keyword>
<dbReference type="Pfam" id="PF02954">
    <property type="entry name" value="HTH_8"/>
    <property type="match status" value="1"/>
</dbReference>
<dbReference type="PANTHER" id="PTHR32071">
    <property type="entry name" value="TRANSCRIPTIONAL REGULATORY PROTEIN"/>
    <property type="match status" value="1"/>
</dbReference>
<dbReference type="CDD" id="cd00009">
    <property type="entry name" value="AAA"/>
    <property type="match status" value="1"/>
</dbReference>
<dbReference type="Gene3D" id="3.40.50.300">
    <property type="entry name" value="P-loop containing nucleotide triphosphate hydrolases"/>
    <property type="match status" value="1"/>
</dbReference>
<gene>
    <name evidence="8" type="ORF">FHS82_000217</name>
</gene>
<dbReference type="InterPro" id="IPR025662">
    <property type="entry name" value="Sigma_54_int_dom_ATP-bd_1"/>
</dbReference>
<dbReference type="SMART" id="SM00382">
    <property type="entry name" value="AAA"/>
    <property type="match status" value="1"/>
</dbReference>
<dbReference type="PROSITE" id="PS00675">
    <property type="entry name" value="SIGMA54_INTERACT_1"/>
    <property type="match status" value="1"/>
</dbReference>
<sequence length="639" mass="69525">MATGSTTPQSTDTVAVARQQFFSKQKVPASLVSRTILQSWLRCSQLGHDASRDPTVEPVGPQYLREAHEQHEMLRRLCQAEIESLRREARTTGGIVVLSDANGMVLDAVGDTAFAGKAAGVALRPGVAWSEASIGTNAIGTALVERRPVMVRGGEHFYEPHRVLSCAAAPIFDPRGAIAGVLDLSGSAATISRQSLSMVRLVIDQIEHRLFDQAFGNRADRGDIEMLRFHTERSLLGTARECILVFEGDRLIAANRHALQAISRGWDALGRTSFDALFDGGGSLGEEGTLRFHSGETVHYRLPRRGGPTLPAAAARAPVPARERPSPAAFMTAIPWPQPIFDAQTLADVENAARLVDADIPLLIHGETGSGKEAFARAVHGKSRCADKPFVAVNCAAIPESLIESELFGYEEGAFTGARRQGSRGLLREAHGGILFLDEIGDMPFALQSRLLRVLQDRQVMPLGGGRPSPVDIRVISATHRDIEALSRQGHFRPDLYYRLAQFTMTLNPLRTRTDLVPLIDGLWRQVTGGSAPLPEETRSRMAAYDWPGNYRELVGALRALAALATSGTHPGPHLLPTALRRIQPMPAVAQPIETGLLEHHTRDVMRATLEACGGNISLAARRLGINRSTLYRHLQRLQ</sequence>
<name>A0ABX0UTW5_9HYPH</name>
<dbReference type="Pfam" id="PF00158">
    <property type="entry name" value="Sigma54_activat"/>
    <property type="match status" value="1"/>
</dbReference>
<feature type="domain" description="Sigma-54 factor interaction" evidence="7">
    <location>
        <begin position="349"/>
        <end position="563"/>
    </location>
</feature>
<evidence type="ECO:0000313" key="8">
    <source>
        <dbReference type="EMBL" id="NIJ56404.1"/>
    </source>
</evidence>
<evidence type="ECO:0000259" key="7">
    <source>
        <dbReference type="PROSITE" id="PS50045"/>
    </source>
</evidence>
<keyword evidence="2" id="KW-0067">ATP-binding</keyword>
<dbReference type="PANTHER" id="PTHR32071:SF77">
    <property type="entry name" value="TRANSCRIPTIONAL REGULATORY PROTEIN"/>
    <property type="match status" value="1"/>
</dbReference>
<dbReference type="InterPro" id="IPR029016">
    <property type="entry name" value="GAF-like_dom_sf"/>
</dbReference>
<dbReference type="SUPFAM" id="SSF52540">
    <property type="entry name" value="P-loop containing nucleoside triphosphate hydrolases"/>
    <property type="match status" value="1"/>
</dbReference>
<evidence type="ECO:0000256" key="6">
    <source>
        <dbReference type="ARBA" id="ARBA00023163"/>
    </source>
</evidence>
<dbReference type="Gene3D" id="1.10.10.60">
    <property type="entry name" value="Homeodomain-like"/>
    <property type="match status" value="1"/>
</dbReference>
<evidence type="ECO:0000256" key="3">
    <source>
        <dbReference type="ARBA" id="ARBA00023012"/>
    </source>
</evidence>
<evidence type="ECO:0000256" key="1">
    <source>
        <dbReference type="ARBA" id="ARBA00022741"/>
    </source>
</evidence>
<evidence type="ECO:0000256" key="2">
    <source>
        <dbReference type="ARBA" id="ARBA00022840"/>
    </source>
</evidence>
<evidence type="ECO:0000256" key="4">
    <source>
        <dbReference type="ARBA" id="ARBA00023015"/>
    </source>
</evidence>
<keyword evidence="3" id="KW-0902">Two-component regulatory system</keyword>
<dbReference type="Gene3D" id="3.30.450.40">
    <property type="match status" value="1"/>
</dbReference>
<dbReference type="RefSeq" id="WP_166947847.1">
    <property type="nucleotide sequence ID" value="NZ_JAASQI010000001.1"/>
</dbReference>
<dbReference type="PRINTS" id="PR01590">
    <property type="entry name" value="HTHFIS"/>
</dbReference>
<keyword evidence="9" id="KW-1185">Reference proteome</keyword>
<dbReference type="PROSITE" id="PS50045">
    <property type="entry name" value="SIGMA54_INTERACT_4"/>
    <property type="match status" value="1"/>
</dbReference>
<evidence type="ECO:0000256" key="5">
    <source>
        <dbReference type="ARBA" id="ARBA00023159"/>
    </source>
</evidence>
<dbReference type="InterPro" id="IPR009057">
    <property type="entry name" value="Homeodomain-like_sf"/>
</dbReference>
<proteinExistence type="predicted"/>
<reference evidence="8 9" key="1">
    <citation type="submission" date="2020-03" db="EMBL/GenBank/DDBJ databases">
        <title>Genomic Encyclopedia of Type Strains, Phase IV (KMG-IV): sequencing the most valuable type-strain genomes for metagenomic binning, comparative biology and taxonomic classification.</title>
        <authorList>
            <person name="Goeker M."/>
        </authorList>
    </citation>
    <scope>NUCLEOTIDE SEQUENCE [LARGE SCALE GENOMIC DNA]</scope>
    <source>
        <strain evidence="8 9">DSM 103870</strain>
    </source>
</reference>